<evidence type="ECO:0000313" key="2">
    <source>
        <dbReference type="EMBL" id="KHK96035.1"/>
    </source>
</evidence>
<proteinExistence type="predicted"/>
<dbReference type="Proteomes" id="UP000031030">
    <property type="component" value="Unassembled WGS sequence"/>
</dbReference>
<evidence type="ECO:0008006" key="4">
    <source>
        <dbReference type="Google" id="ProtNLM"/>
    </source>
</evidence>
<dbReference type="STRING" id="1348253.LK09_16935"/>
<feature type="transmembrane region" description="Helical" evidence="1">
    <location>
        <begin position="32"/>
        <end position="50"/>
    </location>
</feature>
<keyword evidence="3" id="KW-1185">Reference proteome</keyword>
<keyword evidence="1" id="KW-0812">Transmembrane</keyword>
<name>A0A0B1ZXT2_9MICO</name>
<accession>A0A0B1ZXT2</accession>
<keyword evidence="1" id="KW-1133">Transmembrane helix</keyword>
<dbReference type="AlphaFoldDB" id="A0A0B1ZXT2"/>
<evidence type="ECO:0000256" key="1">
    <source>
        <dbReference type="SAM" id="Phobius"/>
    </source>
</evidence>
<comment type="caution">
    <text evidence="2">The sequence shown here is derived from an EMBL/GenBank/DDBJ whole genome shotgun (WGS) entry which is preliminary data.</text>
</comment>
<sequence>MYFILRDPYFGPSGSVGDIMRTVSDTAPGTAILTWGTIILECVIGVLLLSSWHWKKYALALIVTLHLGIAICLGLWSFALVMMGTGTVAAYRLRSRPHATLSANAQPRSTPAPVT</sequence>
<dbReference type="EMBL" id="JTDK01000017">
    <property type="protein sequence ID" value="KHK96035.1"/>
    <property type="molecule type" value="Genomic_DNA"/>
</dbReference>
<gene>
    <name evidence="2" type="ORF">LK09_16935</name>
</gene>
<protein>
    <recommendedName>
        <fullName evidence="4">HTTM domain-containing protein</fullName>
    </recommendedName>
</protein>
<reference evidence="2 3" key="1">
    <citation type="submission" date="2014-11" db="EMBL/GenBank/DDBJ databases">
        <title>Genome sequence of Microbacterium mangrovi MUSC 115(T).</title>
        <authorList>
            <person name="Lee L.-H."/>
        </authorList>
    </citation>
    <scope>NUCLEOTIDE SEQUENCE [LARGE SCALE GENOMIC DNA]</scope>
    <source>
        <strain evidence="2 3">MUSC 115</strain>
    </source>
</reference>
<feature type="transmembrane region" description="Helical" evidence="1">
    <location>
        <begin position="57"/>
        <end position="79"/>
    </location>
</feature>
<evidence type="ECO:0000313" key="3">
    <source>
        <dbReference type="Proteomes" id="UP000031030"/>
    </source>
</evidence>
<keyword evidence="1" id="KW-0472">Membrane</keyword>
<organism evidence="2 3">
    <name type="scientific">Microbacterium mangrovi</name>
    <dbReference type="NCBI Taxonomy" id="1348253"/>
    <lineage>
        <taxon>Bacteria</taxon>
        <taxon>Bacillati</taxon>
        <taxon>Actinomycetota</taxon>
        <taxon>Actinomycetes</taxon>
        <taxon>Micrococcales</taxon>
        <taxon>Microbacteriaceae</taxon>
        <taxon>Microbacterium</taxon>
    </lineage>
</organism>